<dbReference type="AlphaFoldDB" id="A0AAV7UVM6"/>
<evidence type="ECO:0000313" key="1">
    <source>
        <dbReference type="EMBL" id="KAJ1193130.1"/>
    </source>
</evidence>
<dbReference type="Proteomes" id="UP001066276">
    <property type="component" value="Chromosome 2_2"/>
</dbReference>
<evidence type="ECO:0000313" key="2">
    <source>
        <dbReference type="Proteomes" id="UP001066276"/>
    </source>
</evidence>
<reference evidence="1" key="1">
    <citation type="journal article" date="2022" name="bioRxiv">
        <title>Sequencing and chromosome-scale assembly of the giantPleurodeles waltlgenome.</title>
        <authorList>
            <person name="Brown T."/>
            <person name="Elewa A."/>
            <person name="Iarovenko S."/>
            <person name="Subramanian E."/>
            <person name="Araus A.J."/>
            <person name="Petzold A."/>
            <person name="Susuki M."/>
            <person name="Suzuki K.-i.T."/>
            <person name="Hayashi T."/>
            <person name="Toyoda A."/>
            <person name="Oliveira C."/>
            <person name="Osipova E."/>
            <person name="Leigh N.D."/>
            <person name="Simon A."/>
            <person name="Yun M.H."/>
        </authorList>
    </citation>
    <scope>NUCLEOTIDE SEQUENCE</scope>
    <source>
        <strain evidence="1">20211129_DDA</strain>
        <tissue evidence="1">Liver</tissue>
    </source>
</reference>
<accession>A0AAV7UVM6</accession>
<keyword evidence="2" id="KW-1185">Reference proteome</keyword>
<dbReference type="EMBL" id="JANPWB010000004">
    <property type="protein sequence ID" value="KAJ1193130.1"/>
    <property type="molecule type" value="Genomic_DNA"/>
</dbReference>
<name>A0AAV7UVM6_PLEWA</name>
<gene>
    <name evidence="1" type="ORF">NDU88_002435</name>
</gene>
<sequence length="145" mass="15968">MTLCPARPPRARYRLSTTEHVQLIKGDGESAPSEGRARPAARPIGPRMKELFLQRRLYCHKTALAGSKGTQIFQQVMTEPAVTFYEVIERVFNRAKRKASRTMAQDGDRIGDACLQGHLALESVKAVHGLQACHSPAGNAQDLAM</sequence>
<organism evidence="1 2">
    <name type="scientific">Pleurodeles waltl</name>
    <name type="common">Iberian ribbed newt</name>
    <dbReference type="NCBI Taxonomy" id="8319"/>
    <lineage>
        <taxon>Eukaryota</taxon>
        <taxon>Metazoa</taxon>
        <taxon>Chordata</taxon>
        <taxon>Craniata</taxon>
        <taxon>Vertebrata</taxon>
        <taxon>Euteleostomi</taxon>
        <taxon>Amphibia</taxon>
        <taxon>Batrachia</taxon>
        <taxon>Caudata</taxon>
        <taxon>Salamandroidea</taxon>
        <taxon>Salamandridae</taxon>
        <taxon>Pleurodelinae</taxon>
        <taxon>Pleurodeles</taxon>
    </lineage>
</organism>
<proteinExistence type="predicted"/>
<comment type="caution">
    <text evidence="1">The sequence shown here is derived from an EMBL/GenBank/DDBJ whole genome shotgun (WGS) entry which is preliminary data.</text>
</comment>
<protein>
    <submittedName>
        <fullName evidence="1">Uncharacterized protein</fullName>
    </submittedName>
</protein>